<dbReference type="Proteomes" id="UP001165083">
    <property type="component" value="Unassembled WGS sequence"/>
</dbReference>
<evidence type="ECO:0000313" key="3">
    <source>
        <dbReference type="Proteomes" id="UP001165083"/>
    </source>
</evidence>
<sequence>MTTIASSPSSLSWHRSLPTPGGSPLAAIACGNHANSCMPVCNSPRRPSAERKADGSRLTHPPPHLCLFAHRPAASPVPSPSPRSTELSSVSSPFDALPKMMATPNATSTSASAQYSQLPRSVSGSKREAEPVSMTTNGEPASKRPYYGKCQYKTGKCFNERTLKRNGDAHSLCEEHRIKQNLIQRRSDRKYQTVHAIRRRERSQRRAVLKKQVSMAVAQQLFYEHQQQKTLGIPLPQHHPLHLLTASNGGSTPTPGASGIVGLAPPIQVPQSSSAFMLEGQNGIGSPLVLSFQPQSVRTDATAGTHTKMGAVAVQPGNGIKDELTPTGIDDFMPDSFLNIPMPAGSHSMPALRDDEIEETGSMGDHFGYMPIVSCSGDKETWSDDDIEFLQTILLA</sequence>
<feature type="compositionally biased region" description="Polar residues" evidence="1">
    <location>
        <begin position="114"/>
        <end position="124"/>
    </location>
</feature>
<comment type="caution">
    <text evidence="2">The sequence shown here is derived from an EMBL/GenBank/DDBJ whole genome shotgun (WGS) entry which is preliminary data.</text>
</comment>
<evidence type="ECO:0000256" key="1">
    <source>
        <dbReference type="SAM" id="MobiDB-lite"/>
    </source>
</evidence>
<evidence type="ECO:0000313" key="2">
    <source>
        <dbReference type="EMBL" id="GMF11850.1"/>
    </source>
</evidence>
<feature type="compositionally biased region" description="Low complexity" evidence="1">
    <location>
        <begin position="102"/>
        <end position="113"/>
    </location>
</feature>
<dbReference type="OrthoDB" id="75314at2759"/>
<feature type="region of interest" description="Disordered" evidence="1">
    <location>
        <begin position="43"/>
        <end position="140"/>
    </location>
</feature>
<dbReference type="AlphaFoldDB" id="A0A9W6WP07"/>
<organism evidence="2 3">
    <name type="scientific">Phytophthora lilii</name>
    <dbReference type="NCBI Taxonomy" id="2077276"/>
    <lineage>
        <taxon>Eukaryota</taxon>
        <taxon>Sar</taxon>
        <taxon>Stramenopiles</taxon>
        <taxon>Oomycota</taxon>
        <taxon>Peronosporomycetes</taxon>
        <taxon>Peronosporales</taxon>
        <taxon>Peronosporaceae</taxon>
        <taxon>Phytophthora</taxon>
    </lineage>
</organism>
<gene>
    <name evidence="2" type="ORF">Plil01_000252200</name>
</gene>
<protein>
    <submittedName>
        <fullName evidence="2">Unnamed protein product</fullName>
    </submittedName>
</protein>
<name>A0A9W6WP07_9STRA</name>
<keyword evidence="3" id="KW-1185">Reference proteome</keyword>
<reference evidence="2" key="1">
    <citation type="submission" date="2023-04" db="EMBL/GenBank/DDBJ databases">
        <title>Phytophthora lilii NBRC 32176.</title>
        <authorList>
            <person name="Ichikawa N."/>
            <person name="Sato H."/>
            <person name="Tonouchi N."/>
        </authorList>
    </citation>
    <scope>NUCLEOTIDE SEQUENCE</scope>
    <source>
        <strain evidence="2">NBRC 32176</strain>
    </source>
</reference>
<feature type="compositionally biased region" description="Basic and acidic residues" evidence="1">
    <location>
        <begin position="47"/>
        <end position="57"/>
    </location>
</feature>
<accession>A0A9W6WP07</accession>
<dbReference type="EMBL" id="BSXW01000089">
    <property type="protein sequence ID" value="GMF11850.1"/>
    <property type="molecule type" value="Genomic_DNA"/>
</dbReference>
<proteinExistence type="predicted"/>